<keyword evidence="2" id="KW-1185">Reference proteome</keyword>
<dbReference type="Gene3D" id="3.40.190.10">
    <property type="entry name" value="Periplasmic binding protein-like II"/>
    <property type="match status" value="2"/>
</dbReference>
<dbReference type="STRING" id="1095776.SAMN04515672_3268"/>
<name>A0A1G9CQ07_9EURY</name>
<dbReference type="AlphaFoldDB" id="A0A1G9CQ07"/>
<dbReference type="Pfam" id="PF16868">
    <property type="entry name" value="NMT1_3"/>
    <property type="match status" value="1"/>
</dbReference>
<dbReference type="SUPFAM" id="SSF53850">
    <property type="entry name" value="Periplasmic binding protein-like II"/>
    <property type="match status" value="1"/>
</dbReference>
<dbReference type="EMBL" id="FNFE01000005">
    <property type="protein sequence ID" value="SDK53555.1"/>
    <property type="molecule type" value="Genomic_DNA"/>
</dbReference>
<reference evidence="2" key="1">
    <citation type="submission" date="2016-10" db="EMBL/GenBank/DDBJ databases">
        <authorList>
            <person name="Varghese N."/>
            <person name="Submissions S."/>
        </authorList>
    </citation>
    <scope>NUCLEOTIDE SEQUENCE [LARGE SCALE GENOMIC DNA]</scope>
    <source>
        <strain evidence="2">B4,CECT 8067,JCM 17497</strain>
    </source>
</reference>
<accession>A0A1G9CQ07</accession>
<evidence type="ECO:0000313" key="2">
    <source>
        <dbReference type="Proteomes" id="UP000198882"/>
    </source>
</evidence>
<evidence type="ECO:0008006" key="3">
    <source>
        <dbReference type="Google" id="ProtNLM"/>
    </source>
</evidence>
<evidence type="ECO:0000313" key="1">
    <source>
        <dbReference type="EMBL" id="SDK53555.1"/>
    </source>
</evidence>
<proteinExistence type="predicted"/>
<gene>
    <name evidence="1" type="ORF">SAMN04515672_3268</name>
</gene>
<protein>
    <recommendedName>
        <fullName evidence="3">TRAP transporter solute receptor, TAXI family</fullName>
    </recommendedName>
</protein>
<organism evidence="1 2">
    <name type="scientific">Natronorubrum texcoconense</name>
    <dbReference type="NCBI Taxonomy" id="1095776"/>
    <lineage>
        <taxon>Archaea</taxon>
        <taxon>Methanobacteriati</taxon>
        <taxon>Methanobacteriota</taxon>
        <taxon>Stenosarchaea group</taxon>
        <taxon>Halobacteria</taxon>
        <taxon>Halobacteriales</taxon>
        <taxon>Natrialbaceae</taxon>
        <taxon>Natronorubrum</taxon>
    </lineage>
</organism>
<dbReference type="Proteomes" id="UP000198882">
    <property type="component" value="Unassembled WGS sequence"/>
</dbReference>
<sequence>MVENGNQSRRDVLKGTAGIGMIGLAGCLGGDGDSVDMTVGSSSSGSSTYGNSQAIQRVVSQESDSINFITQDAGGDPQSIRLFADDELNSYSAGNYILNQALEQTGPFEEPDDVSEFPQHGFGHLSLNLYWMALEDSDIETTDDLPGRDIYALPAGWGLRAMTEEMYGNAGLWEDLEEGVVNFETSEAASALEEGRVEAFVTYSSNYDQLPSWAVEIDSRADVRAIEMTDDYIEAAEDFGGAGYEEVDEIGGWDQDVQGGDFPKHTWTETYPYLFSSEIPADAVYELMDICHEHYQSMQDANPTILDWDDPDNFTFALTHTDEIPVHPGAADWYEDHDVWDDSWTRGDE</sequence>
<dbReference type="InterPro" id="IPR011852">
    <property type="entry name" value="TRAP_TAXI"/>
</dbReference>